<dbReference type="InterPro" id="IPR001296">
    <property type="entry name" value="Glyco_trans_1"/>
</dbReference>
<evidence type="ECO:0000256" key="1">
    <source>
        <dbReference type="ARBA" id="ARBA00022679"/>
    </source>
</evidence>
<dbReference type="AlphaFoldDB" id="A0AAE2YPK6"/>
<reference evidence="4" key="1">
    <citation type="journal article" date="2021" name="ISME J.">
        <title>Genomic evolution of the class Acidithiobacillia: deep-branching Proteobacteria living in extreme acidic conditions.</title>
        <authorList>
            <person name="Moya-Beltran A."/>
            <person name="Beard S."/>
            <person name="Rojas-Villalobos C."/>
            <person name="Issotta F."/>
            <person name="Gallardo Y."/>
            <person name="Ulloa R."/>
            <person name="Giaveno A."/>
            <person name="Degli Esposti M."/>
            <person name="Johnson D.B."/>
            <person name="Quatrini R."/>
        </authorList>
    </citation>
    <scope>NUCLEOTIDE SEQUENCE</scope>
    <source>
        <strain evidence="4">VAN18-1</strain>
    </source>
</reference>
<dbReference type="Pfam" id="PF13439">
    <property type="entry name" value="Glyco_transf_4"/>
    <property type="match status" value="1"/>
</dbReference>
<protein>
    <submittedName>
        <fullName evidence="4">Glycosyltransferase family 4 protein</fullName>
    </submittedName>
</protein>
<dbReference type="GO" id="GO:0016757">
    <property type="term" value="F:glycosyltransferase activity"/>
    <property type="evidence" value="ECO:0007669"/>
    <property type="project" value="InterPro"/>
</dbReference>
<dbReference type="GO" id="GO:0009103">
    <property type="term" value="P:lipopolysaccharide biosynthetic process"/>
    <property type="evidence" value="ECO:0007669"/>
    <property type="project" value="TreeGrafter"/>
</dbReference>
<keyword evidence="1" id="KW-0808">Transferase</keyword>
<dbReference type="EMBL" id="JAAXYO010000090">
    <property type="protein sequence ID" value="MBU2788024.1"/>
    <property type="molecule type" value="Genomic_DNA"/>
</dbReference>
<dbReference type="RefSeq" id="WP_215885498.1">
    <property type="nucleotide sequence ID" value="NZ_JAAXYO010000090.1"/>
</dbReference>
<dbReference type="PANTHER" id="PTHR46401">
    <property type="entry name" value="GLYCOSYLTRANSFERASE WBBK-RELATED"/>
    <property type="match status" value="1"/>
</dbReference>
<feature type="domain" description="Glycosyl transferase family 1" evidence="2">
    <location>
        <begin position="196"/>
        <end position="346"/>
    </location>
</feature>
<evidence type="ECO:0000313" key="5">
    <source>
        <dbReference type="Proteomes" id="UP001197378"/>
    </source>
</evidence>
<dbReference type="Pfam" id="PF00534">
    <property type="entry name" value="Glycos_transf_1"/>
    <property type="match status" value="1"/>
</dbReference>
<feature type="domain" description="Glycosyltransferase subfamily 4-like N-terminal" evidence="3">
    <location>
        <begin position="33"/>
        <end position="178"/>
    </location>
</feature>
<sequence>MAPVLKILVIGNYPPMTQQSMLRFGDLICGLYAEAGHEVRLLQQPVLLGRLVPNAEQGLGKWLGYLDRFVLFRWSLRKALAWADVVHLCDQGNAMMVPWLRHKPHLVTCHDLLAIRGAQGVIANYHVSRTGRMLQRWIASGLRRAQRVVCVSEQTRRELQAVLCLSDDRVSVVYNGLNYPYSPMPPEQARARLSALGLDVDQPFVLHVGGNQWYKNRVGVVRIFSQLTRDPAFAACRLVLAGKPWPQDLTTAVQQSELADRVHAVTGADNEDLRALYSLAEFLLFPSLAEGFGWPIAEAMASGCPVVTSNRAPMTEVGGDAALFIDPEGADAAKEIAAFLESGETLRLRGKGLRQAAKFNDSSMRAGYLQVIQELLGLQESIDREDRSPGKAL</sequence>
<dbReference type="CDD" id="cd03809">
    <property type="entry name" value="GT4_MtfB-like"/>
    <property type="match status" value="1"/>
</dbReference>
<gene>
    <name evidence="4" type="ORF">HFQ13_07380</name>
</gene>
<proteinExistence type="predicted"/>
<evidence type="ECO:0000313" key="4">
    <source>
        <dbReference type="EMBL" id="MBU2788024.1"/>
    </source>
</evidence>
<dbReference type="SUPFAM" id="SSF53756">
    <property type="entry name" value="UDP-Glycosyltransferase/glycogen phosphorylase"/>
    <property type="match status" value="1"/>
</dbReference>
<dbReference type="InterPro" id="IPR028098">
    <property type="entry name" value="Glyco_trans_4-like_N"/>
</dbReference>
<evidence type="ECO:0000259" key="2">
    <source>
        <dbReference type="Pfam" id="PF00534"/>
    </source>
</evidence>
<name>A0AAE2YPK6_9PROT</name>
<dbReference type="Gene3D" id="3.40.50.2000">
    <property type="entry name" value="Glycogen Phosphorylase B"/>
    <property type="match status" value="2"/>
</dbReference>
<keyword evidence="5" id="KW-1185">Reference proteome</keyword>
<organism evidence="4 5">
    <name type="scientific">Igneacidithiobacillus copahuensis</name>
    <dbReference type="NCBI Taxonomy" id="2724909"/>
    <lineage>
        <taxon>Bacteria</taxon>
        <taxon>Pseudomonadati</taxon>
        <taxon>Pseudomonadota</taxon>
        <taxon>Acidithiobacillia</taxon>
        <taxon>Acidithiobacillales</taxon>
        <taxon>Acidithiobacillaceae</taxon>
        <taxon>Igneacidithiobacillus</taxon>
    </lineage>
</organism>
<dbReference type="Proteomes" id="UP001197378">
    <property type="component" value="Unassembled WGS sequence"/>
</dbReference>
<evidence type="ECO:0000259" key="3">
    <source>
        <dbReference type="Pfam" id="PF13439"/>
    </source>
</evidence>
<comment type="caution">
    <text evidence="4">The sequence shown here is derived from an EMBL/GenBank/DDBJ whole genome shotgun (WGS) entry which is preliminary data.</text>
</comment>
<dbReference type="PANTHER" id="PTHR46401:SF2">
    <property type="entry name" value="GLYCOSYLTRANSFERASE WBBK-RELATED"/>
    <property type="match status" value="1"/>
</dbReference>
<accession>A0AAE2YPK6</accession>